<dbReference type="OrthoDB" id="9806249at2"/>
<dbReference type="EMBL" id="CP001779">
    <property type="protein sequence ID" value="ACZ01034.1"/>
    <property type="molecule type" value="Genomic_DNA"/>
</dbReference>
<evidence type="ECO:0000256" key="2">
    <source>
        <dbReference type="ARBA" id="ARBA00022777"/>
    </source>
</evidence>
<dbReference type="Proteomes" id="UP000002072">
    <property type="component" value="Chromosome"/>
</dbReference>
<dbReference type="SUPFAM" id="SSF53613">
    <property type="entry name" value="Ribokinase-like"/>
    <property type="match status" value="1"/>
</dbReference>
<dbReference type="RefSeq" id="WP_012858589.1">
    <property type="nucleotide sequence ID" value="NC_013515.1"/>
</dbReference>
<dbReference type="PANTHER" id="PTHR10584:SF166">
    <property type="entry name" value="RIBOKINASE"/>
    <property type="match status" value="1"/>
</dbReference>
<dbReference type="HOGENOM" id="CLU_027634_11_2_0"/>
<dbReference type="AlphaFoldDB" id="D1AXK8"/>
<evidence type="ECO:0000313" key="5">
    <source>
        <dbReference type="Proteomes" id="UP000002072"/>
    </source>
</evidence>
<dbReference type="GeneID" id="29672866"/>
<keyword evidence="2" id="KW-0418">Kinase</keyword>
<dbReference type="Pfam" id="PF00294">
    <property type="entry name" value="PfkB"/>
    <property type="match status" value="1"/>
</dbReference>
<keyword evidence="5" id="KW-1185">Reference proteome</keyword>
<evidence type="ECO:0000259" key="3">
    <source>
        <dbReference type="Pfam" id="PF00294"/>
    </source>
</evidence>
<sequence length="306" mass="33990">MICIIGGANIDIQGFSYNSIILNDSNPGKIEKGFGGVARNITENLAHLNLDTKFIAPIGDDEFSISLLNYMNNKKVDMSNCLVIPNESLSTYLSVLNDENEMIVAIASMSILEKLDIDYIKSKEKYINESDVLVIDTNLRQDVIEYISTFNKKIIVDLVSTTKTKKIKNILNKIHSIKPNKIEAELLTGINIKDEESMILAGQKLLEQGVKNIYITLGKEGLFYMNKEKHGLINNPEIKAVDITGAGDAFTAGIAYSVKNGYDIEKSAKISMTMSVINVTNLGTCYQGLTEDLLNNNLKKYFNIEL</sequence>
<evidence type="ECO:0000313" key="4">
    <source>
        <dbReference type="EMBL" id="ACZ01034.1"/>
    </source>
</evidence>
<dbReference type="eggNOG" id="COG0524">
    <property type="taxonomic scope" value="Bacteria"/>
</dbReference>
<dbReference type="CDD" id="cd01941">
    <property type="entry name" value="YeiC_kinase_like"/>
    <property type="match status" value="1"/>
</dbReference>
<feature type="domain" description="Carbohydrate kinase PfkB" evidence="3">
    <location>
        <begin position="2"/>
        <end position="286"/>
    </location>
</feature>
<dbReference type="STRING" id="519441.Smon_0555"/>
<name>D1AXK8_STRM9</name>
<dbReference type="PANTHER" id="PTHR10584">
    <property type="entry name" value="SUGAR KINASE"/>
    <property type="match status" value="1"/>
</dbReference>
<accession>D1AXK8</accession>
<dbReference type="GO" id="GO:0016301">
    <property type="term" value="F:kinase activity"/>
    <property type="evidence" value="ECO:0007669"/>
    <property type="project" value="UniProtKB-KW"/>
</dbReference>
<dbReference type="KEGG" id="smf:Smon_0555"/>
<dbReference type="InterPro" id="IPR029056">
    <property type="entry name" value="Ribokinase-like"/>
</dbReference>
<evidence type="ECO:0000256" key="1">
    <source>
        <dbReference type="ARBA" id="ARBA00022679"/>
    </source>
</evidence>
<dbReference type="Gene3D" id="3.40.1190.20">
    <property type="match status" value="1"/>
</dbReference>
<protein>
    <submittedName>
        <fullName evidence="4">PfkB domain protein</fullName>
    </submittedName>
</protein>
<proteinExistence type="predicted"/>
<gene>
    <name evidence="4" type="ordered locus">Smon_0555</name>
</gene>
<dbReference type="InterPro" id="IPR011611">
    <property type="entry name" value="PfkB_dom"/>
</dbReference>
<organism evidence="4 5">
    <name type="scientific">Streptobacillus moniliformis (strain ATCC 14647 / DSM 12112 / NCTC 10651 / 9901)</name>
    <dbReference type="NCBI Taxonomy" id="519441"/>
    <lineage>
        <taxon>Bacteria</taxon>
        <taxon>Fusobacteriati</taxon>
        <taxon>Fusobacteriota</taxon>
        <taxon>Fusobacteriia</taxon>
        <taxon>Fusobacteriales</taxon>
        <taxon>Leptotrichiaceae</taxon>
        <taxon>Streptobacillus</taxon>
    </lineage>
</organism>
<keyword evidence="1" id="KW-0808">Transferase</keyword>
<reference evidence="4 5" key="1">
    <citation type="journal article" date="2009" name="Stand. Genomic Sci.">
        <title>Complete genome sequence of Streptobacillus moniliformis type strain (9901T).</title>
        <authorList>
            <person name="Nolan M."/>
            <person name="Gronow S."/>
            <person name="Lapidus A."/>
            <person name="Ivanova N."/>
            <person name="Copeland A."/>
            <person name="Lucas S."/>
            <person name="Del Rio T.G."/>
            <person name="Chen F."/>
            <person name="Tice H."/>
            <person name="Pitluck S."/>
            <person name="Cheng J.F."/>
            <person name="Sims D."/>
            <person name="Meincke L."/>
            <person name="Bruce D."/>
            <person name="Goodwin L."/>
            <person name="Brettin T."/>
            <person name="Han C."/>
            <person name="Detter J.C."/>
            <person name="Ovchinikova G."/>
            <person name="Pati A."/>
            <person name="Mavromatis K."/>
            <person name="Mikhailova N."/>
            <person name="Chen A."/>
            <person name="Palaniappan K."/>
            <person name="Land M."/>
            <person name="Hauser L."/>
            <person name="Chang Y.J."/>
            <person name="Jeffries C.D."/>
            <person name="Rohde M."/>
            <person name="Sproer C."/>
            <person name="Goker M."/>
            <person name="Bristow J."/>
            <person name="Eisen J.A."/>
            <person name="Markowitz V."/>
            <person name="Hugenholtz P."/>
            <person name="Kyrpides N.C."/>
            <person name="Klenk H.P."/>
            <person name="Chain P."/>
        </authorList>
    </citation>
    <scope>NUCLEOTIDE SEQUENCE [LARGE SCALE GENOMIC DNA]</scope>
    <source>
        <strain evidence="5">ATCC 14647 / DSM 12112 / NCTC 10651 / 9901</strain>
    </source>
</reference>